<keyword evidence="2 7" id="KW-0418">Kinase</keyword>
<dbReference type="SUPFAM" id="SSF55874">
    <property type="entry name" value="ATPase domain of HSP90 chaperone/DNA topoisomerase II/histidine kinase"/>
    <property type="match status" value="1"/>
</dbReference>
<dbReference type="GO" id="GO:0046983">
    <property type="term" value="F:protein dimerization activity"/>
    <property type="evidence" value="ECO:0007669"/>
    <property type="project" value="InterPro"/>
</dbReference>
<dbReference type="Proteomes" id="UP000676325">
    <property type="component" value="Unassembled WGS sequence"/>
</dbReference>
<keyword evidence="4" id="KW-0175">Coiled coil</keyword>
<dbReference type="CDD" id="cd16917">
    <property type="entry name" value="HATPase_UhpB-NarQ-NarX-like"/>
    <property type="match status" value="1"/>
</dbReference>
<dbReference type="Gene3D" id="3.30.565.10">
    <property type="entry name" value="Histidine kinase-like ATPase, C-terminal domain"/>
    <property type="match status" value="1"/>
</dbReference>
<evidence type="ECO:0000256" key="1">
    <source>
        <dbReference type="ARBA" id="ARBA00022679"/>
    </source>
</evidence>
<gene>
    <name evidence="7" type="ORF">KDK95_13765</name>
</gene>
<keyword evidence="3" id="KW-0902">Two-component regulatory system</keyword>
<evidence type="ECO:0000259" key="6">
    <source>
        <dbReference type="PROSITE" id="PS50075"/>
    </source>
</evidence>
<dbReference type="PROSITE" id="PS50075">
    <property type="entry name" value="CARRIER"/>
    <property type="match status" value="1"/>
</dbReference>
<proteinExistence type="predicted"/>
<feature type="transmembrane region" description="Helical" evidence="5">
    <location>
        <begin position="21"/>
        <end position="40"/>
    </location>
</feature>
<dbReference type="GO" id="GO:0000155">
    <property type="term" value="F:phosphorelay sensor kinase activity"/>
    <property type="evidence" value="ECO:0007669"/>
    <property type="project" value="InterPro"/>
</dbReference>
<feature type="transmembrane region" description="Helical" evidence="5">
    <location>
        <begin position="92"/>
        <end position="109"/>
    </location>
</feature>
<keyword evidence="5" id="KW-1133">Transmembrane helix</keyword>
<dbReference type="EMBL" id="JAGSOH010000033">
    <property type="protein sequence ID" value="MBR7827380.1"/>
    <property type="molecule type" value="Genomic_DNA"/>
</dbReference>
<dbReference type="AlphaFoldDB" id="A0A941EBP6"/>
<comment type="caution">
    <text evidence="7">The sequence shown here is derived from an EMBL/GenBank/DDBJ whole genome shotgun (WGS) entry which is preliminary data.</text>
</comment>
<dbReference type="InterPro" id="IPR036890">
    <property type="entry name" value="HATPase_C_sf"/>
</dbReference>
<keyword evidence="5" id="KW-0812">Transmembrane</keyword>
<protein>
    <submittedName>
        <fullName evidence="7">Sensor histidine kinase</fullName>
    </submittedName>
</protein>
<sequence>MTQHDTGENVRDIPFDPGRNRAGWVFAAIWLIYLADPLSRLFDHRDHPHTDVAVAVTLVCVAVFSAAYVAVNLIVRQEAAVLPSGEYGDRRKLGLIGVLAAVATVLPPTVDPEWVVLWIYVASACGGALPLRKPPSPALLGGLAATIAMAVESAALGVPTSSWLLLLLPCLFSCLGVIAVRGMRNLIRQLQQARAEVARLAASEERLRMARDLHDLAGHSLATITLKAELARKLLRVDVDRSEQQILDLEHVSREALADIREAVSGYRRATLAVEASSARTALRAAGIKPDIDPSIAARSGTADPDAESALAWCLREAVTNVVRHSGARTCRVRLIDARVDGEPSLTLEVLDDGPVTPADATASAGNGLTGLRERLLAISPDAALTACPVSPCGYRLTATVPIRLGP</sequence>
<evidence type="ECO:0000256" key="2">
    <source>
        <dbReference type="ARBA" id="ARBA00022777"/>
    </source>
</evidence>
<evidence type="ECO:0000256" key="5">
    <source>
        <dbReference type="SAM" id="Phobius"/>
    </source>
</evidence>
<feature type="transmembrane region" description="Helical" evidence="5">
    <location>
        <begin position="138"/>
        <end position="156"/>
    </location>
</feature>
<dbReference type="InterPro" id="IPR050482">
    <property type="entry name" value="Sensor_HK_TwoCompSys"/>
</dbReference>
<feature type="transmembrane region" description="Helical" evidence="5">
    <location>
        <begin position="162"/>
        <end position="180"/>
    </location>
</feature>
<keyword evidence="5" id="KW-0472">Membrane</keyword>
<keyword evidence="8" id="KW-1185">Reference proteome</keyword>
<dbReference type="RefSeq" id="WP_212518524.1">
    <property type="nucleotide sequence ID" value="NZ_JAGSOH010000033.1"/>
</dbReference>
<feature type="domain" description="Carrier" evidence="6">
    <location>
        <begin position="184"/>
        <end position="265"/>
    </location>
</feature>
<dbReference type="Gene3D" id="1.20.5.1930">
    <property type="match status" value="1"/>
</dbReference>
<evidence type="ECO:0000313" key="7">
    <source>
        <dbReference type="EMBL" id="MBR7827380.1"/>
    </source>
</evidence>
<dbReference type="InterPro" id="IPR009081">
    <property type="entry name" value="PP-bd_ACP"/>
</dbReference>
<evidence type="ECO:0000256" key="4">
    <source>
        <dbReference type="SAM" id="Coils"/>
    </source>
</evidence>
<dbReference type="PANTHER" id="PTHR24421">
    <property type="entry name" value="NITRATE/NITRITE SENSOR PROTEIN NARX-RELATED"/>
    <property type="match status" value="1"/>
</dbReference>
<feature type="transmembrane region" description="Helical" evidence="5">
    <location>
        <begin position="52"/>
        <end position="71"/>
    </location>
</feature>
<dbReference type="Pfam" id="PF07730">
    <property type="entry name" value="HisKA_3"/>
    <property type="match status" value="1"/>
</dbReference>
<accession>A0A941EBP6</accession>
<evidence type="ECO:0000313" key="8">
    <source>
        <dbReference type="Proteomes" id="UP000676325"/>
    </source>
</evidence>
<feature type="coiled-coil region" evidence="4">
    <location>
        <begin position="183"/>
        <end position="210"/>
    </location>
</feature>
<evidence type="ECO:0000256" key="3">
    <source>
        <dbReference type="ARBA" id="ARBA00023012"/>
    </source>
</evidence>
<name>A0A941EBP6_9ACTN</name>
<dbReference type="GO" id="GO:0016020">
    <property type="term" value="C:membrane"/>
    <property type="evidence" value="ECO:0007669"/>
    <property type="project" value="InterPro"/>
</dbReference>
<dbReference type="InterPro" id="IPR011712">
    <property type="entry name" value="Sig_transdc_His_kin_sub3_dim/P"/>
</dbReference>
<feature type="transmembrane region" description="Helical" evidence="5">
    <location>
        <begin position="115"/>
        <end position="131"/>
    </location>
</feature>
<keyword evidence="1" id="KW-0808">Transferase</keyword>
<dbReference type="PANTHER" id="PTHR24421:SF63">
    <property type="entry name" value="SENSOR HISTIDINE KINASE DESK"/>
    <property type="match status" value="1"/>
</dbReference>
<organism evidence="7 8">
    <name type="scientific">Actinospica acidithermotolerans</name>
    <dbReference type="NCBI Taxonomy" id="2828514"/>
    <lineage>
        <taxon>Bacteria</taxon>
        <taxon>Bacillati</taxon>
        <taxon>Actinomycetota</taxon>
        <taxon>Actinomycetes</taxon>
        <taxon>Catenulisporales</taxon>
        <taxon>Actinospicaceae</taxon>
        <taxon>Actinospica</taxon>
    </lineage>
</organism>
<reference evidence="7" key="1">
    <citation type="submission" date="2021-04" db="EMBL/GenBank/DDBJ databases">
        <title>Genome based classification of Actinospica acidithermotolerans sp. nov., an actinobacterium isolated from an Indonesian hot spring.</title>
        <authorList>
            <person name="Kusuma A.B."/>
            <person name="Putra K.E."/>
            <person name="Nafisah S."/>
            <person name="Loh J."/>
            <person name="Nouioui I."/>
            <person name="Goodfellow M."/>
        </authorList>
    </citation>
    <scope>NUCLEOTIDE SEQUENCE</scope>
    <source>
        <strain evidence="7">MGRD01-02</strain>
    </source>
</reference>